<keyword evidence="3" id="KW-1185">Reference proteome</keyword>
<dbReference type="STRING" id="542762.A0A4V3WMW6"/>
<sequence length="253" mass="28294">MAGYLAMKMMKRKDLEDVNDDFSDFSLSSPARKIRRLDAELPPIMEEEEADHAEVQKLAPEEAEDVASNINNMNMEELGGPPSPPPPPPPTSHPHNESENENEERALVLFNPPVINSHAHPYPFFHSPPSDLSLSLNSDLLLGIKNQILWSSQSNAIKTAERQGSNTNDCLAVVPWVASQIPLTSGPDVPRTEVSELMETEDMGEATMDVEESKPGQGYEFNEMSEGIHQWQQQHCMIPQLPENTTTPIVWYR</sequence>
<dbReference type="EMBL" id="SDRB02007971">
    <property type="protein sequence ID" value="THG10197.1"/>
    <property type="molecule type" value="Genomic_DNA"/>
</dbReference>
<dbReference type="AlphaFoldDB" id="A0A4V3WMW6"/>
<name>A0A4V3WMW6_CAMSN</name>
<gene>
    <name evidence="2" type="ORF">TEA_013890</name>
</gene>
<dbReference type="Proteomes" id="UP000306102">
    <property type="component" value="Unassembled WGS sequence"/>
</dbReference>
<protein>
    <submittedName>
        <fullName evidence="2">Uncharacterized protein</fullName>
    </submittedName>
</protein>
<evidence type="ECO:0000256" key="1">
    <source>
        <dbReference type="SAM" id="MobiDB-lite"/>
    </source>
</evidence>
<feature type="compositionally biased region" description="Pro residues" evidence="1">
    <location>
        <begin position="81"/>
        <end position="92"/>
    </location>
</feature>
<feature type="compositionally biased region" description="Basic and acidic residues" evidence="1">
    <location>
        <begin position="94"/>
        <end position="103"/>
    </location>
</feature>
<feature type="region of interest" description="Disordered" evidence="1">
    <location>
        <begin position="40"/>
        <end position="103"/>
    </location>
</feature>
<proteinExistence type="predicted"/>
<evidence type="ECO:0000313" key="3">
    <source>
        <dbReference type="Proteomes" id="UP000306102"/>
    </source>
</evidence>
<reference evidence="2 3" key="1">
    <citation type="journal article" date="2018" name="Proc. Natl. Acad. Sci. U.S.A.">
        <title>Draft genome sequence of Camellia sinensis var. sinensis provides insights into the evolution of the tea genome and tea quality.</title>
        <authorList>
            <person name="Wei C."/>
            <person name="Yang H."/>
            <person name="Wang S."/>
            <person name="Zhao J."/>
            <person name="Liu C."/>
            <person name="Gao L."/>
            <person name="Xia E."/>
            <person name="Lu Y."/>
            <person name="Tai Y."/>
            <person name="She G."/>
            <person name="Sun J."/>
            <person name="Cao H."/>
            <person name="Tong W."/>
            <person name="Gao Q."/>
            <person name="Li Y."/>
            <person name="Deng W."/>
            <person name="Jiang X."/>
            <person name="Wang W."/>
            <person name="Chen Q."/>
            <person name="Zhang S."/>
            <person name="Li H."/>
            <person name="Wu J."/>
            <person name="Wang P."/>
            <person name="Li P."/>
            <person name="Shi C."/>
            <person name="Zheng F."/>
            <person name="Jian J."/>
            <person name="Huang B."/>
            <person name="Shan D."/>
            <person name="Shi M."/>
            <person name="Fang C."/>
            <person name="Yue Y."/>
            <person name="Li F."/>
            <person name="Li D."/>
            <person name="Wei S."/>
            <person name="Han B."/>
            <person name="Jiang C."/>
            <person name="Yin Y."/>
            <person name="Xia T."/>
            <person name="Zhang Z."/>
            <person name="Bennetzen J.L."/>
            <person name="Zhao S."/>
            <person name="Wan X."/>
        </authorList>
    </citation>
    <scope>NUCLEOTIDE SEQUENCE [LARGE SCALE GENOMIC DNA]</scope>
    <source>
        <strain evidence="3">cv. Shuchazao</strain>
        <tissue evidence="2">Leaf</tissue>
    </source>
</reference>
<dbReference type="PANTHER" id="PTHR35510:SF1">
    <property type="entry name" value="DBH-LIKE MONOOXYGENASE"/>
    <property type="match status" value="1"/>
</dbReference>
<evidence type="ECO:0000313" key="2">
    <source>
        <dbReference type="EMBL" id="THG10197.1"/>
    </source>
</evidence>
<dbReference type="PANTHER" id="PTHR35510">
    <property type="entry name" value="DBH-LIKE MONOOXYGENASE"/>
    <property type="match status" value="1"/>
</dbReference>
<comment type="caution">
    <text evidence="2">The sequence shown here is derived from an EMBL/GenBank/DDBJ whole genome shotgun (WGS) entry which is preliminary data.</text>
</comment>
<organism evidence="2 3">
    <name type="scientific">Camellia sinensis var. sinensis</name>
    <name type="common">China tea</name>
    <dbReference type="NCBI Taxonomy" id="542762"/>
    <lineage>
        <taxon>Eukaryota</taxon>
        <taxon>Viridiplantae</taxon>
        <taxon>Streptophyta</taxon>
        <taxon>Embryophyta</taxon>
        <taxon>Tracheophyta</taxon>
        <taxon>Spermatophyta</taxon>
        <taxon>Magnoliopsida</taxon>
        <taxon>eudicotyledons</taxon>
        <taxon>Gunneridae</taxon>
        <taxon>Pentapetalae</taxon>
        <taxon>asterids</taxon>
        <taxon>Ericales</taxon>
        <taxon>Theaceae</taxon>
        <taxon>Camellia</taxon>
    </lineage>
</organism>
<accession>A0A4V3WMW6</accession>